<organism evidence="5 6">
    <name type="scientific">Streptomyces katsurahamanus</name>
    <dbReference type="NCBI Taxonomy" id="2577098"/>
    <lineage>
        <taxon>Bacteria</taxon>
        <taxon>Bacillati</taxon>
        <taxon>Actinomycetota</taxon>
        <taxon>Actinomycetes</taxon>
        <taxon>Kitasatosporales</taxon>
        <taxon>Streptomycetaceae</taxon>
        <taxon>Streptomyces</taxon>
    </lineage>
</organism>
<protein>
    <submittedName>
        <fullName evidence="5">GPP34 family phosphoprotein</fullName>
    </submittedName>
</protein>
<evidence type="ECO:0000313" key="6">
    <source>
        <dbReference type="Proteomes" id="UP000460558"/>
    </source>
</evidence>
<keyword evidence="4" id="KW-0472">Membrane</keyword>
<accession>A0ABW9P071</accession>
<comment type="caution">
    <text evidence="5">The sequence shown here is derived from an EMBL/GenBank/DDBJ whole genome shotgun (WGS) entry which is preliminary data.</text>
</comment>
<gene>
    <name evidence="5" type="ORF">FFZ77_24965</name>
</gene>
<dbReference type="Proteomes" id="UP000460558">
    <property type="component" value="Unassembled WGS sequence"/>
</dbReference>
<proteinExistence type="predicted"/>
<dbReference type="Gene3D" id="1.10.3630.10">
    <property type="entry name" value="yeast vps74-n-term truncation variant domain like"/>
    <property type="match status" value="1"/>
</dbReference>
<keyword evidence="2" id="KW-0333">Golgi apparatus</keyword>
<dbReference type="InterPro" id="IPR038261">
    <property type="entry name" value="GPP34-like_sf"/>
</dbReference>
<sequence length="235" mass="24784">MWSIHARSQRSVTVSGETLSLPARLHLLSYDPVRMRPAATGHQAHLVTAAALAELARRGLLRDEGGTARAVPGDRTGDPVLDGLSAVIGADRPRRWKSWVTHRPAGVLDAVRAQLADAGVLRTRQGLFGRTRYELARADTAATVRERARAVLTGAVPVAEVSDEDAALVALATAAELRTFATGRERRAYRARIAELTERAGSAAPALRKVMEEARAAITAAVTASAAAGVMSSGG</sequence>
<keyword evidence="6" id="KW-1185">Reference proteome</keyword>
<dbReference type="InterPro" id="IPR008628">
    <property type="entry name" value="GPP34-like"/>
</dbReference>
<dbReference type="Pfam" id="PF05719">
    <property type="entry name" value="GPP34"/>
    <property type="match status" value="1"/>
</dbReference>
<evidence type="ECO:0000313" key="5">
    <source>
        <dbReference type="EMBL" id="MQS38719.1"/>
    </source>
</evidence>
<evidence type="ECO:0000256" key="2">
    <source>
        <dbReference type="ARBA" id="ARBA00023034"/>
    </source>
</evidence>
<keyword evidence="3" id="KW-0446">Lipid-binding</keyword>
<name>A0ABW9P071_9ACTN</name>
<evidence type="ECO:0000256" key="3">
    <source>
        <dbReference type="ARBA" id="ARBA00023121"/>
    </source>
</evidence>
<reference evidence="5 6" key="1">
    <citation type="submission" date="2019-06" db="EMBL/GenBank/DDBJ databases">
        <title>Comparative genomics and metabolomics analyses of clavulanic acid producing Streptomyces species provides insight into specialized metabolism and evolution of beta-lactam biosynthetic gene clusters.</title>
        <authorList>
            <person name="Moore M.A."/>
            <person name="Cruz-Morales P."/>
            <person name="Barona Gomez F."/>
            <person name="Kapil T."/>
        </authorList>
    </citation>
    <scope>NUCLEOTIDE SEQUENCE [LARGE SCALE GENOMIC DNA]</scope>
    <source>
        <strain evidence="5 6">T-272</strain>
    </source>
</reference>
<evidence type="ECO:0000256" key="4">
    <source>
        <dbReference type="ARBA" id="ARBA00023136"/>
    </source>
</evidence>
<comment type="subcellular location">
    <subcellularLocation>
        <location evidence="1">Golgi apparatus membrane</location>
        <topology evidence="1">Peripheral membrane protein</topology>
        <orientation evidence="1">Cytoplasmic side</orientation>
    </subcellularLocation>
</comment>
<evidence type="ECO:0000256" key="1">
    <source>
        <dbReference type="ARBA" id="ARBA00004255"/>
    </source>
</evidence>
<dbReference type="EMBL" id="VDEQ01000280">
    <property type="protein sequence ID" value="MQS38719.1"/>
    <property type="molecule type" value="Genomic_DNA"/>
</dbReference>